<accession>A0A9E7K5B1</accession>
<dbReference type="InterPro" id="IPR029069">
    <property type="entry name" value="HotDog_dom_sf"/>
</dbReference>
<dbReference type="GO" id="GO:0047617">
    <property type="term" value="F:fatty acyl-CoA hydrolase activity"/>
    <property type="evidence" value="ECO:0007669"/>
    <property type="project" value="InterPro"/>
</dbReference>
<dbReference type="SUPFAM" id="SSF54637">
    <property type="entry name" value="Thioesterase/thiol ester dehydrase-isomerase"/>
    <property type="match status" value="1"/>
</dbReference>
<protein>
    <submittedName>
        <fullName evidence="4">Thioesterase</fullName>
    </submittedName>
</protein>
<evidence type="ECO:0000259" key="3">
    <source>
        <dbReference type="Pfam" id="PF03061"/>
    </source>
</evidence>
<comment type="similarity">
    <text evidence="1">Belongs to the thioesterase PaaI family.</text>
</comment>
<dbReference type="InterPro" id="IPR006683">
    <property type="entry name" value="Thioestr_dom"/>
</dbReference>
<evidence type="ECO:0000313" key="5">
    <source>
        <dbReference type="Proteomes" id="UP001055439"/>
    </source>
</evidence>
<dbReference type="PANTHER" id="PTHR21660">
    <property type="entry name" value="THIOESTERASE SUPERFAMILY MEMBER-RELATED"/>
    <property type="match status" value="1"/>
</dbReference>
<dbReference type="Pfam" id="PF03061">
    <property type="entry name" value="4HBT"/>
    <property type="match status" value="1"/>
</dbReference>
<dbReference type="Gene3D" id="3.10.129.10">
    <property type="entry name" value="Hotdog Thioesterase"/>
    <property type="match status" value="1"/>
</dbReference>
<gene>
    <name evidence="4" type="ORF">MUK42_19282</name>
</gene>
<name>A0A9E7K5B1_9LILI</name>
<dbReference type="AlphaFoldDB" id="A0A9E7K5B1"/>
<proteinExistence type="inferred from homology"/>
<reference evidence="4" key="1">
    <citation type="submission" date="2022-05" db="EMBL/GenBank/DDBJ databases">
        <title>The Musa troglodytarum L. genome provides insights into the mechanism of non-climacteric behaviour and enrichment of carotenoids.</title>
        <authorList>
            <person name="Wang J."/>
        </authorList>
    </citation>
    <scope>NUCLEOTIDE SEQUENCE</scope>
    <source>
        <tissue evidence="4">Leaf</tissue>
    </source>
</reference>
<feature type="domain" description="Thioesterase" evidence="3">
    <location>
        <begin position="100"/>
        <end position="146"/>
    </location>
</feature>
<dbReference type="OrthoDB" id="46529at2759"/>
<dbReference type="InterPro" id="IPR039298">
    <property type="entry name" value="ACOT13"/>
</dbReference>
<evidence type="ECO:0000256" key="1">
    <source>
        <dbReference type="ARBA" id="ARBA00008324"/>
    </source>
</evidence>
<dbReference type="CDD" id="cd03443">
    <property type="entry name" value="PaaI_thioesterase"/>
    <property type="match status" value="1"/>
</dbReference>
<feature type="compositionally biased region" description="Basic residues" evidence="2">
    <location>
        <begin position="22"/>
        <end position="31"/>
    </location>
</feature>
<organism evidence="4 5">
    <name type="scientific">Musa troglodytarum</name>
    <name type="common">fe'i banana</name>
    <dbReference type="NCBI Taxonomy" id="320322"/>
    <lineage>
        <taxon>Eukaryota</taxon>
        <taxon>Viridiplantae</taxon>
        <taxon>Streptophyta</taxon>
        <taxon>Embryophyta</taxon>
        <taxon>Tracheophyta</taxon>
        <taxon>Spermatophyta</taxon>
        <taxon>Magnoliopsida</taxon>
        <taxon>Liliopsida</taxon>
        <taxon>Zingiberales</taxon>
        <taxon>Musaceae</taxon>
        <taxon>Musa</taxon>
    </lineage>
</organism>
<evidence type="ECO:0000313" key="4">
    <source>
        <dbReference type="EMBL" id="URE05059.1"/>
    </source>
</evidence>
<dbReference type="EMBL" id="CP097507">
    <property type="protein sequence ID" value="URE05059.1"/>
    <property type="molecule type" value="Genomic_DNA"/>
</dbReference>
<feature type="region of interest" description="Disordered" evidence="2">
    <location>
        <begin position="1"/>
        <end position="42"/>
    </location>
</feature>
<keyword evidence="5" id="KW-1185">Reference proteome</keyword>
<dbReference type="Proteomes" id="UP001055439">
    <property type="component" value="Chromosome 5"/>
</dbReference>
<evidence type="ECO:0000256" key="2">
    <source>
        <dbReference type="SAM" id="MobiDB-lite"/>
    </source>
</evidence>
<sequence>MGSGTACAPVSRSTYDPNSGRGRPKQGRKAKREMEKARAMLSVGEEESERVAGLDVRPHRAGHAASFYEGFATRGLRVDCIRPGFVSCTFKVPPRLTDAGGNLSPGAIANLVDEVGAAVIHSEGHHMKLSVDMSISYMSPAKVDSLARSRCFHGKNDACLDFVYRSQRWQKQLKSTSNNRMGLICAIHPCPGCYLDCPMSSSTLSDELEIISKVLGHKGGYSGTYVLLKNKATGEVVAEGRHSLFEKWDHDVTFNAAMHIADDIDVIMYR</sequence>
<dbReference type="PANTHER" id="PTHR21660:SF8">
    <property type="entry name" value="OS02G0521700 PROTEIN"/>
    <property type="match status" value="1"/>
</dbReference>